<evidence type="ECO:0000313" key="1">
    <source>
        <dbReference type="EMBL" id="SOQ45899.1"/>
    </source>
</evidence>
<name>A0A2H1VYI3_SPOFR</name>
<accession>A0A2H1VYI3</accession>
<gene>
    <name evidence="1" type="ORF">SFRICE_015542</name>
</gene>
<reference evidence="1" key="1">
    <citation type="submission" date="2016-07" db="EMBL/GenBank/DDBJ databases">
        <authorList>
            <person name="Bretaudeau A."/>
        </authorList>
    </citation>
    <scope>NUCLEOTIDE SEQUENCE</scope>
    <source>
        <strain evidence="1">Rice</strain>
        <tissue evidence="1">Whole body</tissue>
    </source>
</reference>
<dbReference type="EMBL" id="ODYU01005237">
    <property type="protein sequence ID" value="SOQ45899.1"/>
    <property type="molecule type" value="Genomic_DNA"/>
</dbReference>
<sequence>MTEYGDKKLDSYEFSIFQFIRDHGACNSAEILETHRLKLIRGRQRCTLRHVMPLCTPTFHDLSCKSHVVGDSVLPLRNFRKTEKSPVVNTSPDPGIEPETPCLARDDDDDSLRYKCVADFLGVRNLRVVGESRIRKIRKEGLMWTSGNITHITKPNASVVSRRRFSRPAPASHGSNDDIFCMGENHPVTSPALGEARGSVRLLLTKNHPVPSPSCRAGAPVNLLGLVLLVTEKFSKYRKKPSNTLADPGIEHETSCPAAAFATIRPTRHTSKLGKLRFANNDFPCFTAFLLNFLYFKSHGARDLPNECKTMEIDYTSKPGELRFATMIFFPNFLCYKPHGARDLSNEC</sequence>
<organism evidence="1">
    <name type="scientific">Spodoptera frugiperda</name>
    <name type="common">Fall armyworm</name>
    <dbReference type="NCBI Taxonomy" id="7108"/>
    <lineage>
        <taxon>Eukaryota</taxon>
        <taxon>Metazoa</taxon>
        <taxon>Ecdysozoa</taxon>
        <taxon>Arthropoda</taxon>
        <taxon>Hexapoda</taxon>
        <taxon>Insecta</taxon>
        <taxon>Pterygota</taxon>
        <taxon>Neoptera</taxon>
        <taxon>Endopterygota</taxon>
        <taxon>Lepidoptera</taxon>
        <taxon>Glossata</taxon>
        <taxon>Ditrysia</taxon>
        <taxon>Noctuoidea</taxon>
        <taxon>Noctuidae</taxon>
        <taxon>Amphipyrinae</taxon>
        <taxon>Spodoptera</taxon>
    </lineage>
</organism>
<proteinExistence type="predicted"/>
<protein>
    <submittedName>
        <fullName evidence="1">SFRICE_015542</fullName>
    </submittedName>
</protein>
<dbReference type="AlphaFoldDB" id="A0A2H1VYI3"/>